<reference evidence="1 2" key="1">
    <citation type="journal article" date="2015" name="Proc. Natl. Acad. Sci. U.S.A.">
        <title>The resurrection genome of Boea hygrometrica: A blueprint for survival of dehydration.</title>
        <authorList>
            <person name="Xiao L."/>
            <person name="Yang G."/>
            <person name="Zhang L."/>
            <person name="Yang X."/>
            <person name="Zhao S."/>
            <person name="Ji Z."/>
            <person name="Zhou Q."/>
            <person name="Hu M."/>
            <person name="Wang Y."/>
            <person name="Chen M."/>
            <person name="Xu Y."/>
            <person name="Jin H."/>
            <person name="Xiao X."/>
            <person name="Hu G."/>
            <person name="Bao F."/>
            <person name="Hu Y."/>
            <person name="Wan P."/>
            <person name="Li L."/>
            <person name="Deng X."/>
            <person name="Kuang T."/>
            <person name="Xiang C."/>
            <person name="Zhu J.K."/>
            <person name="Oliver M.J."/>
            <person name="He Y."/>
        </authorList>
    </citation>
    <scope>NUCLEOTIDE SEQUENCE [LARGE SCALE GENOMIC DNA]</scope>
    <source>
        <strain evidence="2">cv. XS01</strain>
    </source>
</reference>
<evidence type="ECO:0000313" key="1">
    <source>
        <dbReference type="EMBL" id="KZV23421.1"/>
    </source>
</evidence>
<dbReference type="AlphaFoldDB" id="A0A2Z7ANP7"/>
<name>A0A2Z7ANP7_9LAMI</name>
<dbReference type="EMBL" id="KV013577">
    <property type="protein sequence ID" value="KZV23421.1"/>
    <property type="molecule type" value="Genomic_DNA"/>
</dbReference>
<accession>A0A2Z7ANP7</accession>
<dbReference type="Proteomes" id="UP000250235">
    <property type="component" value="Unassembled WGS sequence"/>
</dbReference>
<evidence type="ECO:0000313" key="2">
    <source>
        <dbReference type="Proteomes" id="UP000250235"/>
    </source>
</evidence>
<protein>
    <submittedName>
        <fullName evidence="1">Uncharacterized protein</fullName>
    </submittedName>
</protein>
<proteinExistence type="predicted"/>
<organism evidence="1 2">
    <name type="scientific">Dorcoceras hygrometricum</name>
    <dbReference type="NCBI Taxonomy" id="472368"/>
    <lineage>
        <taxon>Eukaryota</taxon>
        <taxon>Viridiplantae</taxon>
        <taxon>Streptophyta</taxon>
        <taxon>Embryophyta</taxon>
        <taxon>Tracheophyta</taxon>
        <taxon>Spermatophyta</taxon>
        <taxon>Magnoliopsida</taxon>
        <taxon>eudicotyledons</taxon>
        <taxon>Gunneridae</taxon>
        <taxon>Pentapetalae</taxon>
        <taxon>asterids</taxon>
        <taxon>lamiids</taxon>
        <taxon>Lamiales</taxon>
        <taxon>Gesneriaceae</taxon>
        <taxon>Didymocarpoideae</taxon>
        <taxon>Trichosporeae</taxon>
        <taxon>Loxocarpinae</taxon>
        <taxon>Dorcoceras</taxon>
    </lineage>
</organism>
<keyword evidence="2" id="KW-1185">Reference proteome</keyword>
<sequence>MAGTENAIECENWLADIEQLFEALDYTDDRQVKLIVHKLHGLGKSWWIATKKALENQDMPPRRTTNRQTEQGSTSTDMLNAAATTMETLLKRFQSFKPPTMAGTENAIECENWLEDIEQLFEALDYTDDRRVKLIVHQLHGLGKSWWIATKKALENQGTVIPLAEFRTAV</sequence>
<gene>
    <name evidence="1" type="ORF">F511_43273</name>
</gene>
<dbReference type="OrthoDB" id="1936908at2759"/>